<comment type="caution">
    <text evidence="2">The sequence shown here is derived from an EMBL/GenBank/DDBJ whole genome shotgun (WGS) entry which is preliminary data.</text>
</comment>
<proteinExistence type="predicted"/>
<gene>
    <name evidence="2" type="ORF">EZS28_041209</name>
</gene>
<evidence type="ECO:0000313" key="2">
    <source>
        <dbReference type="EMBL" id="KAA6363263.1"/>
    </source>
</evidence>
<sequence>DLYLDTVQMELDEDDNYHHHHDHDHDHDRNHRHERDRNDRNDQLDLGRGRKRRRVISSEDSGNGQNNDDWAEGLHCEIERQQLIQLRIRRDMREQALPPVQTVTGAPVYMSGLQSVQDEVFRVANNISPNLDEESTVS</sequence>
<name>A0A5J4TZ54_9EUKA</name>
<feature type="region of interest" description="Disordered" evidence="1">
    <location>
        <begin position="16"/>
        <end position="70"/>
    </location>
</feature>
<organism evidence="2 3">
    <name type="scientific">Streblomastix strix</name>
    <dbReference type="NCBI Taxonomy" id="222440"/>
    <lineage>
        <taxon>Eukaryota</taxon>
        <taxon>Metamonada</taxon>
        <taxon>Preaxostyla</taxon>
        <taxon>Oxymonadida</taxon>
        <taxon>Streblomastigidae</taxon>
        <taxon>Streblomastix</taxon>
    </lineage>
</organism>
<evidence type="ECO:0000256" key="1">
    <source>
        <dbReference type="SAM" id="MobiDB-lite"/>
    </source>
</evidence>
<accession>A0A5J4TZ54</accession>
<feature type="non-terminal residue" evidence="2">
    <location>
        <position position="1"/>
    </location>
</feature>
<dbReference type="EMBL" id="SNRW01023140">
    <property type="protein sequence ID" value="KAA6363263.1"/>
    <property type="molecule type" value="Genomic_DNA"/>
</dbReference>
<dbReference type="Proteomes" id="UP000324800">
    <property type="component" value="Unassembled WGS sequence"/>
</dbReference>
<evidence type="ECO:0000313" key="3">
    <source>
        <dbReference type="Proteomes" id="UP000324800"/>
    </source>
</evidence>
<feature type="compositionally biased region" description="Basic and acidic residues" evidence="1">
    <location>
        <begin position="23"/>
        <end position="48"/>
    </location>
</feature>
<protein>
    <submittedName>
        <fullName evidence="2">Uncharacterized protein</fullName>
    </submittedName>
</protein>
<feature type="compositionally biased region" description="Polar residues" evidence="1">
    <location>
        <begin position="58"/>
        <end position="68"/>
    </location>
</feature>
<reference evidence="2 3" key="1">
    <citation type="submission" date="2019-03" db="EMBL/GenBank/DDBJ databases">
        <title>Single cell metagenomics reveals metabolic interactions within the superorganism composed of flagellate Streblomastix strix and complex community of Bacteroidetes bacteria on its surface.</title>
        <authorList>
            <person name="Treitli S.C."/>
            <person name="Kolisko M."/>
            <person name="Husnik F."/>
            <person name="Keeling P."/>
            <person name="Hampl V."/>
        </authorList>
    </citation>
    <scope>NUCLEOTIDE SEQUENCE [LARGE SCALE GENOMIC DNA]</scope>
    <source>
        <strain evidence="2">ST1C</strain>
    </source>
</reference>
<dbReference type="AlphaFoldDB" id="A0A5J4TZ54"/>